<organism evidence="2 3">
    <name type="scientific">Bugula neritina</name>
    <name type="common">Brown bryozoan</name>
    <name type="synonym">Sertularia neritina</name>
    <dbReference type="NCBI Taxonomy" id="10212"/>
    <lineage>
        <taxon>Eukaryota</taxon>
        <taxon>Metazoa</taxon>
        <taxon>Spiralia</taxon>
        <taxon>Lophotrochozoa</taxon>
        <taxon>Bryozoa</taxon>
        <taxon>Gymnolaemata</taxon>
        <taxon>Cheilostomatida</taxon>
        <taxon>Flustrina</taxon>
        <taxon>Buguloidea</taxon>
        <taxon>Bugulidae</taxon>
        <taxon>Bugula</taxon>
    </lineage>
</organism>
<keyword evidence="3" id="KW-1185">Reference proteome</keyword>
<feature type="region of interest" description="Disordered" evidence="1">
    <location>
        <begin position="50"/>
        <end position="72"/>
    </location>
</feature>
<evidence type="ECO:0000256" key="1">
    <source>
        <dbReference type="SAM" id="MobiDB-lite"/>
    </source>
</evidence>
<accession>A0A7J7IU65</accession>
<comment type="caution">
    <text evidence="2">The sequence shown here is derived from an EMBL/GenBank/DDBJ whole genome shotgun (WGS) entry which is preliminary data.</text>
</comment>
<gene>
    <name evidence="2" type="ORF">EB796_024198</name>
</gene>
<evidence type="ECO:0000313" key="3">
    <source>
        <dbReference type="Proteomes" id="UP000593567"/>
    </source>
</evidence>
<proteinExistence type="predicted"/>
<evidence type="ECO:0000313" key="2">
    <source>
        <dbReference type="EMBL" id="KAF6017482.1"/>
    </source>
</evidence>
<protein>
    <submittedName>
        <fullName evidence="2">Uncharacterized protein</fullName>
    </submittedName>
</protein>
<dbReference type="Proteomes" id="UP000593567">
    <property type="component" value="Unassembled WGS sequence"/>
</dbReference>
<name>A0A7J7IU65_BUGNE</name>
<dbReference type="AlphaFoldDB" id="A0A7J7IU65"/>
<dbReference type="EMBL" id="VXIV02003389">
    <property type="protein sequence ID" value="KAF6017482.1"/>
    <property type="molecule type" value="Genomic_DNA"/>
</dbReference>
<reference evidence="2" key="1">
    <citation type="submission" date="2020-06" db="EMBL/GenBank/DDBJ databases">
        <title>Draft genome of Bugula neritina, a colonial animal packing powerful symbionts and potential medicines.</title>
        <authorList>
            <person name="Rayko M."/>
        </authorList>
    </citation>
    <scope>NUCLEOTIDE SEQUENCE [LARGE SCALE GENOMIC DNA]</scope>
    <source>
        <strain evidence="2">Kwan_BN1</strain>
    </source>
</reference>
<sequence length="72" mass="8351">MGRLFANPEFYAISNITEEIPEMHCLSENVADANNYDLNHQLYCQSFGIPDESSHQSNRSSYLKLKSDHWRS</sequence>